<dbReference type="AlphaFoldDB" id="A0A512PI84"/>
<gene>
    <name evidence="2" type="ORF">CSO01_36290</name>
</gene>
<sequence>MTTPLSVTLTVGSTNSHPSDATKGIRAPSTMGTWCRARGHSSGAAPGDPARPAPAQGEHHTCFTWNTQAHHAARPAGDVMPIRATLGGPKGVDHRGRRSHHAPCPALSSSATLTGAETSALVSRPDPHVRLRRPRRLWDAQ</sequence>
<feature type="region of interest" description="Disordered" evidence="1">
    <location>
        <begin position="86"/>
        <end position="111"/>
    </location>
</feature>
<accession>A0A512PI84</accession>
<dbReference type="EMBL" id="BKAL01000017">
    <property type="protein sequence ID" value="GEP70914.1"/>
    <property type="molecule type" value="Genomic_DNA"/>
</dbReference>
<evidence type="ECO:0000256" key="1">
    <source>
        <dbReference type="SAM" id="MobiDB-lite"/>
    </source>
</evidence>
<evidence type="ECO:0000313" key="3">
    <source>
        <dbReference type="Proteomes" id="UP000321798"/>
    </source>
</evidence>
<protein>
    <submittedName>
        <fullName evidence="2">Uncharacterized protein</fullName>
    </submittedName>
</protein>
<feature type="compositionally biased region" description="Polar residues" evidence="1">
    <location>
        <begin position="1"/>
        <end position="19"/>
    </location>
</feature>
<organism evidence="2 3">
    <name type="scientific">Cellulomonas soli</name>
    <dbReference type="NCBI Taxonomy" id="931535"/>
    <lineage>
        <taxon>Bacteria</taxon>
        <taxon>Bacillati</taxon>
        <taxon>Actinomycetota</taxon>
        <taxon>Actinomycetes</taxon>
        <taxon>Micrococcales</taxon>
        <taxon>Cellulomonadaceae</taxon>
        <taxon>Cellulomonas</taxon>
    </lineage>
</organism>
<feature type="compositionally biased region" description="Low complexity" evidence="1">
    <location>
        <begin position="43"/>
        <end position="56"/>
    </location>
</feature>
<evidence type="ECO:0000313" key="2">
    <source>
        <dbReference type="EMBL" id="GEP70914.1"/>
    </source>
</evidence>
<dbReference type="Proteomes" id="UP000321798">
    <property type="component" value="Unassembled WGS sequence"/>
</dbReference>
<keyword evidence="3" id="KW-1185">Reference proteome</keyword>
<feature type="region of interest" description="Disordered" evidence="1">
    <location>
        <begin position="1"/>
        <end position="58"/>
    </location>
</feature>
<proteinExistence type="predicted"/>
<reference evidence="2 3" key="1">
    <citation type="submission" date="2019-07" db="EMBL/GenBank/DDBJ databases">
        <title>Whole genome shotgun sequence of Cellulomonas soli NBRC 109434.</title>
        <authorList>
            <person name="Hosoyama A."/>
            <person name="Uohara A."/>
            <person name="Ohji S."/>
            <person name="Ichikawa N."/>
        </authorList>
    </citation>
    <scope>NUCLEOTIDE SEQUENCE [LARGE SCALE GENOMIC DNA]</scope>
    <source>
        <strain evidence="2 3">NBRC 109434</strain>
    </source>
</reference>
<comment type="caution">
    <text evidence="2">The sequence shown here is derived from an EMBL/GenBank/DDBJ whole genome shotgun (WGS) entry which is preliminary data.</text>
</comment>
<name>A0A512PI84_9CELL</name>